<dbReference type="InterPro" id="IPR024029">
    <property type="entry name" value="Pyridox_Oxase_FMN-dep"/>
</dbReference>
<dbReference type="AlphaFoldDB" id="A0A2W0C1F0"/>
<proteinExistence type="predicted"/>
<feature type="domain" description="Pyridoxamine 5'-phosphate oxidase N-terminal" evidence="1">
    <location>
        <begin position="36"/>
        <end position="157"/>
    </location>
</feature>
<dbReference type="PANTHER" id="PTHR42815:SF2">
    <property type="entry name" value="FAD-BINDING, PUTATIVE (AFU_ORTHOLOGUE AFUA_6G07600)-RELATED"/>
    <property type="match status" value="1"/>
</dbReference>
<dbReference type="InterPro" id="IPR011576">
    <property type="entry name" value="Pyridox_Oxase_N"/>
</dbReference>
<accession>A0A2W0C1F0</accession>
<dbReference type="Proteomes" id="UP000247459">
    <property type="component" value="Unassembled WGS sequence"/>
</dbReference>
<sequence length="212" mass="23883">MLTNNIFKDIVTSEDVLREICGSPGELVKNKSIAHLDEHCQQFIARSGLLFMSTSDRSGSCDVSPRGDGKGFVRVVDQHHLVIPERPGNRRFDSLLNILSNPHIGLIFVIPGLEETLRINGRAMIIRDMDMMTQMQAQGKTPKLGIAVTVEECYMHCGKAFKRSHTWEPENWLAKEELPKPARIIAAHASKLGVTEDDVVRSLQESYEKRLY</sequence>
<name>A0A2W0C1F0_9BACL</name>
<dbReference type="NCBIfam" id="TIGR04025">
    <property type="entry name" value="PPOX_FMN_DR2398"/>
    <property type="match status" value="1"/>
</dbReference>
<evidence type="ECO:0000313" key="2">
    <source>
        <dbReference type="EMBL" id="PYY25484.1"/>
    </source>
</evidence>
<dbReference type="PANTHER" id="PTHR42815">
    <property type="entry name" value="FAD-BINDING, PUTATIVE (AFU_ORTHOLOGUE AFUA_6G07600)-RELATED"/>
    <property type="match status" value="1"/>
</dbReference>
<dbReference type="Pfam" id="PF01243">
    <property type="entry name" value="PNPOx_N"/>
    <property type="match status" value="1"/>
</dbReference>
<evidence type="ECO:0000313" key="3">
    <source>
        <dbReference type="Proteomes" id="UP000247459"/>
    </source>
</evidence>
<dbReference type="OrthoDB" id="9796486at2"/>
<dbReference type="InterPro" id="IPR012349">
    <property type="entry name" value="Split_barrel_FMN-bd"/>
</dbReference>
<comment type="caution">
    <text evidence="2">The sequence shown here is derived from an EMBL/GenBank/DDBJ whole genome shotgun (WGS) entry which is preliminary data.</text>
</comment>
<dbReference type="Gene3D" id="2.30.110.10">
    <property type="entry name" value="Electron Transport, Fmn-binding Protein, Chain A"/>
    <property type="match status" value="1"/>
</dbReference>
<reference evidence="2 3" key="1">
    <citation type="submission" date="2018-01" db="EMBL/GenBank/DDBJ databases">
        <title>Genome sequence of the PGP bacterium Paenibacillus illinoisensis E3.</title>
        <authorList>
            <person name="Rolli E."/>
            <person name="Marasco R."/>
            <person name="Bessem C."/>
            <person name="Michoud G."/>
            <person name="Gaiarsa S."/>
            <person name="Borin S."/>
            <person name="Daffonchio D."/>
        </authorList>
    </citation>
    <scope>NUCLEOTIDE SEQUENCE [LARGE SCALE GENOMIC DNA]</scope>
    <source>
        <strain evidence="2 3">E3</strain>
    </source>
</reference>
<organism evidence="2 3">
    <name type="scientific">Paenibacillus illinoisensis</name>
    <dbReference type="NCBI Taxonomy" id="59845"/>
    <lineage>
        <taxon>Bacteria</taxon>
        <taxon>Bacillati</taxon>
        <taxon>Bacillota</taxon>
        <taxon>Bacilli</taxon>
        <taxon>Bacillales</taxon>
        <taxon>Paenibacillaceae</taxon>
        <taxon>Paenibacillus</taxon>
    </lineage>
</organism>
<dbReference type="SUPFAM" id="SSF50475">
    <property type="entry name" value="FMN-binding split barrel"/>
    <property type="match status" value="1"/>
</dbReference>
<dbReference type="RefSeq" id="WP_110823420.1">
    <property type="nucleotide sequence ID" value="NZ_PRLG01000039.1"/>
</dbReference>
<protein>
    <submittedName>
        <fullName evidence="2">Pyridoxamine 5'-phosphate oxidase-like FMN-binding protein</fullName>
    </submittedName>
</protein>
<dbReference type="EMBL" id="PRLG01000039">
    <property type="protein sequence ID" value="PYY25484.1"/>
    <property type="molecule type" value="Genomic_DNA"/>
</dbReference>
<gene>
    <name evidence="2" type="ORF">PIL02S_07098</name>
</gene>
<evidence type="ECO:0000259" key="1">
    <source>
        <dbReference type="Pfam" id="PF01243"/>
    </source>
</evidence>